<keyword evidence="1" id="KW-0812">Transmembrane</keyword>
<feature type="transmembrane region" description="Helical" evidence="1">
    <location>
        <begin position="121"/>
        <end position="148"/>
    </location>
</feature>
<comment type="caution">
    <text evidence="2">The sequence shown here is derived from an EMBL/GenBank/DDBJ whole genome shotgun (WGS) entry which is preliminary data.</text>
</comment>
<sequence>MQRDHLISPRLHLARVKSIPIRILDREEYNKQSSFYVLLQTPQWRRSGKERTGRHSDRKEAFLVGGRLKSPFACNVGKGGYAPHDWQRGQEATLTFLEGPRGRSSAVDSGFRGAAAALSSVFLFSSVGITPVLLFLLLLLLLLLLFLLPCSELLVLPRLNLVFTNVFTITQTYGDDVLERRHCYAVKGVRRLVGLNFTTSCLTPDP</sequence>
<protein>
    <submittedName>
        <fullName evidence="2">Uncharacterized protein</fullName>
    </submittedName>
</protein>
<evidence type="ECO:0000256" key="1">
    <source>
        <dbReference type="SAM" id="Phobius"/>
    </source>
</evidence>
<organism evidence="2 3">
    <name type="scientific">Liparis tanakae</name>
    <name type="common">Tanaka's snailfish</name>
    <dbReference type="NCBI Taxonomy" id="230148"/>
    <lineage>
        <taxon>Eukaryota</taxon>
        <taxon>Metazoa</taxon>
        <taxon>Chordata</taxon>
        <taxon>Craniata</taxon>
        <taxon>Vertebrata</taxon>
        <taxon>Euteleostomi</taxon>
        <taxon>Actinopterygii</taxon>
        <taxon>Neopterygii</taxon>
        <taxon>Teleostei</taxon>
        <taxon>Neoteleostei</taxon>
        <taxon>Acanthomorphata</taxon>
        <taxon>Eupercaria</taxon>
        <taxon>Perciformes</taxon>
        <taxon>Cottioidei</taxon>
        <taxon>Cottales</taxon>
        <taxon>Liparidae</taxon>
        <taxon>Liparis</taxon>
    </lineage>
</organism>
<name>A0A4Z2ERE5_9TELE</name>
<keyword evidence="1" id="KW-1133">Transmembrane helix</keyword>
<reference evidence="2 3" key="1">
    <citation type="submission" date="2019-03" db="EMBL/GenBank/DDBJ databases">
        <title>First draft genome of Liparis tanakae, snailfish: a comprehensive survey of snailfish specific genes.</title>
        <authorList>
            <person name="Kim W."/>
            <person name="Song I."/>
            <person name="Jeong J.-H."/>
            <person name="Kim D."/>
            <person name="Kim S."/>
            <person name="Ryu S."/>
            <person name="Song J.Y."/>
            <person name="Lee S.K."/>
        </authorList>
    </citation>
    <scope>NUCLEOTIDE SEQUENCE [LARGE SCALE GENOMIC DNA]</scope>
    <source>
        <tissue evidence="2">Muscle</tissue>
    </source>
</reference>
<proteinExistence type="predicted"/>
<evidence type="ECO:0000313" key="2">
    <source>
        <dbReference type="EMBL" id="TNN30944.1"/>
    </source>
</evidence>
<dbReference type="EMBL" id="SRLO01003966">
    <property type="protein sequence ID" value="TNN30944.1"/>
    <property type="molecule type" value="Genomic_DNA"/>
</dbReference>
<dbReference type="Proteomes" id="UP000314294">
    <property type="component" value="Unassembled WGS sequence"/>
</dbReference>
<gene>
    <name evidence="2" type="ORF">EYF80_058902</name>
</gene>
<evidence type="ECO:0000313" key="3">
    <source>
        <dbReference type="Proteomes" id="UP000314294"/>
    </source>
</evidence>
<accession>A0A4Z2ERE5</accession>
<dbReference type="AlphaFoldDB" id="A0A4Z2ERE5"/>
<keyword evidence="3" id="KW-1185">Reference proteome</keyword>
<keyword evidence="1" id="KW-0472">Membrane</keyword>